<accession>A0ABW8MYM7</accession>
<reference evidence="3 4" key="2">
    <citation type="submission" date="2024-11" db="EMBL/GenBank/DDBJ databases">
        <title>Using genomics to understand microbial adaptation to soil warming.</title>
        <authorList>
            <person name="Deangelis K.M. PhD."/>
        </authorList>
    </citation>
    <scope>NUCLEOTIDE SEQUENCE [LARGE SCALE GENOMIC DNA]</scope>
    <source>
        <strain evidence="3 4">GAS97</strain>
    </source>
</reference>
<gene>
    <name evidence="3" type="ORF">ABH943_008892</name>
</gene>
<feature type="region of interest" description="Disordered" evidence="1">
    <location>
        <begin position="1"/>
        <end position="22"/>
    </location>
</feature>
<protein>
    <submittedName>
        <fullName evidence="3">MinD-like ATPase involved in chromosome partitioning or flagellar assembly</fullName>
    </submittedName>
</protein>
<evidence type="ECO:0000256" key="1">
    <source>
        <dbReference type="SAM" id="MobiDB-lite"/>
    </source>
</evidence>
<keyword evidence="4" id="KW-1185">Reference proteome</keyword>
<dbReference type="EMBL" id="JBIYDN010000064">
    <property type="protein sequence ID" value="MFK4448848.1"/>
    <property type="molecule type" value="Genomic_DNA"/>
</dbReference>
<dbReference type="Gene3D" id="3.40.50.300">
    <property type="entry name" value="P-loop containing nucleotide triphosphate hydrolases"/>
    <property type="match status" value="1"/>
</dbReference>
<reference evidence="3 4" key="1">
    <citation type="submission" date="2024-10" db="EMBL/GenBank/DDBJ databases">
        <authorList>
            <person name="Deangelis K."/>
            <person name="Huntemann M."/>
            <person name="Clum A."/>
            <person name="Wang J."/>
            <person name="Palaniappan K."/>
            <person name="Ritter S."/>
            <person name="Chen I.-M."/>
            <person name="Stamatis D."/>
            <person name="Reddy T."/>
            <person name="O'Malley R."/>
            <person name="Daum C."/>
            <person name="Ng V."/>
            <person name="Ivanova N."/>
            <person name="Kyrpides N."/>
            <person name="Woyke T."/>
        </authorList>
    </citation>
    <scope>NUCLEOTIDE SEQUENCE [LARGE SCALE GENOMIC DNA]</scope>
    <source>
        <strain evidence="3 4">GAS97</strain>
    </source>
</reference>
<dbReference type="Proteomes" id="UP001620514">
    <property type="component" value="Unassembled WGS sequence"/>
</dbReference>
<evidence type="ECO:0000259" key="2">
    <source>
        <dbReference type="Pfam" id="PF01656"/>
    </source>
</evidence>
<dbReference type="SUPFAM" id="SSF52540">
    <property type="entry name" value="P-loop containing nucleoside triphosphate hydrolases"/>
    <property type="match status" value="1"/>
</dbReference>
<dbReference type="InterPro" id="IPR027417">
    <property type="entry name" value="P-loop_NTPase"/>
</dbReference>
<comment type="caution">
    <text evidence="3">The sequence shown here is derived from an EMBL/GenBank/DDBJ whole genome shotgun (WGS) entry which is preliminary data.</text>
</comment>
<evidence type="ECO:0000313" key="4">
    <source>
        <dbReference type="Proteomes" id="UP001620514"/>
    </source>
</evidence>
<dbReference type="NCBIfam" id="NF041292">
    <property type="entry name" value="StbB"/>
    <property type="match status" value="1"/>
</dbReference>
<dbReference type="InterPro" id="IPR002586">
    <property type="entry name" value="CobQ/CobB/MinD/ParA_Nub-bd_dom"/>
</dbReference>
<sequence length="275" mass="31020">MRQGMRQGMTRRRSNSNPNAMRVRDSVAAALIDQQERHTMKIAVINFSGNVGKSTVARHLLAPRLEEAEVIAIESINSDGMETATLRGNQFDELQDQLMTLRNAVVDIGASNAEDFVNLMQNYDGSQEDFDLFVVPTVPAMKQQVDTIATLRSLSEDIGVPASRLRVVFNMVDPRRDLEKLFAKVFEAHEDDQGFMLCTDAVIYENPIFEKIKGFDRSIIELRNDPTNYVAMNADAIEQGEPEEKKAWIRQMVALKRLANRVTSELDAVFKVLVQ</sequence>
<organism evidence="3 4">
    <name type="scientific">Caballeronia udeis</name>
    <dbReference type="NCBI Taxonomy" id="1232866"/>
    <lineage>
        <taxon>Bacteria</taxon>
        <taxon>Pseudomonadati</taxon>
        <taxon>Pseudomonadota</taxon>
        <taxon>Betaproteobacteria</taxon>
        <taxon>Burkholderiales</taxon>
        <taxon>Burkholderiaceae</taxon>
        <taxon>Caballeronia</taxon>
    </lineage>
</organism>
<dbReference type="Pfam" id="PF01656">
    <property type="entry name" value="CbiA"/>
    <property type="match status" value="1"/>
</dbReference>
<dbReference type="InterPro" id="IPR047985">
    <property type="entry name" value="StbB-like"/>
</dbReference>
<proteinExistence type="predicted"/>
<evidence type="ECO:0000313" key="3">
    <source>
        <dbReference type="EMBL" id="MFK4448848.1"/>
    </source>
</evidence>
<feature type="domain" description="CobQ/CobB/MinD/ParA nucleotide binding" evidence="2">
    <location>
        <begin position="42"/>
        <end position="183"/>
    </location>
</feature>
<name>A0ABW8MYM7_9BURK</name>